<dbReference type="InterPro" id="IPR002645">
    <property type="entry name" value="STAS_dom"/>
</dbReference>
<proteinExistence type="inferred from homology"/>
<protein>
    <recommendedName>
        <fullName evidence="2">Anti-sigma factor antagonist</fullName>
    </recommendedName>
</protein>
<evidence type="ECO:0000313" key="4">
    <source>
        <dbReference type="EMBL" id="NEV62625.1"/>
    </source>
</evidence>
<organism evidence="4 5">
    <name type="scientific">Thiorhodococcus minor</name>
    <dbReference type="NCBI Taxonomy" id="57489"/>
    <lineage>
        <taxon>Bacteria</taxon>
        <taxon>Pseudomonadati</taxon>
        <taxon>Pseudomonadota</taxon>
        <taxon>Gammaproteobacteria</taxon>
        <taxon>Chromatiales</taxon>
        <taxon>Chromatiaceae</taxon>
        <taxon>Thiorhodococcus</taxon>
    </lineage>
</organism>
<dbReference type="Gene3D" id="3.30.750.24">
    <property type="entry name" value="STAS domain"/>
    <property type="match status" value="1"/>
</dbReference>
<accession>A0A6M0K2S9</accession>
<dbReference type="InterPro" id="IPR003658">
    <property type="entry name" value="Anti-sigma_ant"/>
</dbReference>
<dbReference type="InterPro" id="IPR036513">
    <property type="entry name" value="STAS_dom_sf"/>
</dbReference>
<dbReference type="GO" id="GO:0043856">
    <property type="term" value="F:anti-sigma factor antagonist activity"/>
    <property type="evidence" value="ECO:0007669"/>
    <property type="project" value="InterPro"/>
</dbReference>
<evidence type="ECO:0000256" key="1">
    <source>
        <dbReference type="ARBA" id="ARBA00009013"/>
    </source>
</evidence>
<comment type="caution">
    <text evidence="4">The sequence shown here is derived from an EMBL/GenBank/DDBJ whole genome shotgun (WGS) entry which is preliminary data.</text>
</comment>
<dbReference type="Proteomes" id="UP000483379">
    <property type="component" value="Unassembled WGS sequence"/>
</dbReference>
<evidence type="ECO:0000259" key="3">
    <source>
        <dbReference type="PROSITE" id="PS50801"/>
    </source>
</evidence>
<dbReference type="SUPFAM" id="SSF52091">
    <property type="entry name" value="SpoIIaa-like"/>
    <property type="match status" value="1"/>
</dbReference>
<dbReference type="PROSITE" id="PS50801">
    <property type="entry name" value="STAS"/>
    <property type="match status" value="1"/>
</dbReference>
<name>A0A6M0K2S9_9GAMM</name>
<reference evidence="4 5" key="1">
    <citation type="submission" date="2020-02" db="EMBL/GenBank/DDBJ databases">
        <title>Genome sequences of Thiorhodococcus mannitoliphagus and Thiorhodococcus minor, purple sulfur photosynthetic bacteria in the gammaproteobacterial family, Chromatiaceae.</title>
        <authorList>
            <person name="Aviles F.A."/>
            <person name="Meyer T.E."/>
            <person name="Kyndt J.A."/>
        </authorList>
    </citation>
    <scope>NUCLEOTIDE SEQUENCE [LARGE SCALE GENOMIC DNA]</scope>
    <source>
        <strain evidence="4 5">DSM 11518</strain>
    </source>
</reference>
<keyword evidence="5" id="KW-1185">Reference proteome</keyword>
<dbReference type="NCBIfam" id="TIGR00377">
    <property type="entry name" value="ant_ant_sig"/>
    <property type="match status" value="1"/>
</dbReference>
<comment type="similarity">
    <text evidence="1 2">Belongs to the anti-sigma-factor antagonist family.</text>
</comment>
<evidence type="ECO:0000313" key="5">
    <source>
        <dbReference type="Proteomes" id="UP000483379"/>
    </source>
</evidence>
<dbReference type="RefSeq" id="WP_164453093.1">
    <property type="nucleotide sequence ID" value="NZ_JAAIJQ010000031.1"/>
</dbReference>
<feature type="domain" description="STAS" evidence="3">
    <location>
        <begin position="1"/>
        <end position="110"/>
    </location>
</feature>
<dbReference type="CDD" id="cd07043">
    <property type="entry name" value="STAS_anti-anti-sigma_factors"/>
    <property type="match status" value="1"/>
</dbReference>
<gene>
    <name evidence="4" type="ORF">G3446_12105</name>
</gene>
<evidence type="ECO:0000256" key="2">
    <source>
        <dbReference type="RuleBase" id="RU003749"/>
    </source>
</evidence>
<dbReference type="Pfam" id="PF01740">
    <property type="entry name" value="STAS"/>
    <property type="match status" value="1"/>
</dbReference>
<dbReference type="AlphaFoldDB" id="A0A6M0K2S9"/>
<dbReference type="PANTHER" id="PTHR33495">
    <property type="entry name" value="ANTI-SIGMA FACTOR ANTAGONIST TM_1081-RELATED-RELATED"/>
    <property type="match status" value="1"/>
</dbReference>
<sequence length="110" mass="11450">MDLRIQQEDKALVLAVAGKLDTLTAPEYESSALGLINEGATKIVLDMAELSYISSAGLRSLVVTAKALKSKEGALLLANVAGSVRDVFEMAGFGAIFATYDSVPAALEAC</sequence>
<dbReference type="EMBL" id="JAAIJQ010000031">
    <property type="protein sequence ID" value="NEV62625.1"/>
    <property type="molecule type" value="Genomic_DNA"/>
</dbReference>